<name>A0ABU3VQZ6_9EURY</name>
<protein>
    <submittedName>
        <fullName evidence="10">Small-conductance mechanosensitive channel</fullName>
    </submittedName>
</protein>
<dbReference type="SUPFAM" id="SSF82689">
    <property type="entry name" value="Mechanosensitive channel protein MscS (YggB), C-terminal domain"/>
    <property type="match status" value="1"/>
</dbReference>
<dbReference type="Gene3D" id="2.30.30.60">
    <property type="match status" value="1"/>
</dbReference>
<evidence type="ECO:0000256" key="6">
    <source>
        <dbReference type="ARBA" id="ARBA00023136"/>
    </source>
</evidence>
<evidence type="ECO:0000313" key="10">
    <source>
        <dbReference type="EMBL" id="MDV0445581.1"/>
    </source>
</evidence>
<feature type="domain" description="Mechanosensitive ion channel MscS" evidence="8">
    <location>
        <begin position="120"/>
        <end position="186"/>
    </location>
</feature>
<dbReference type="InterPro" id="IPR049278">
    <property type="entry name" value="MS_channel_C"/>
</dbReference>
<evidence type="ECO:0000259" key="8">
    <source>
        <dbReference type="Pfam" id="PF00924"/>
    </source>
</evidence>
<feature type="transmembrane region" description="Helical" evidence="7">
    <location>
        <begin position="31"/>
        <end position="49"/>
    </location>
</feature>
<keyword evidence="6 7" id="KW-0472">Membrane</keyword>
<keyword evidence="11" id="KW-1185">Reference proteome</keyword>
<proteinExistence type="inferred from homology"/>
<dbReference type="InterPro" id="IPR006685">
    <property type="entry name" value="MscS_channel_2nd"/>
</dbReference>
<evidence type="ECO:0000313" key="11">
    <source>
        <dbReference type="Proteomes" id="UP001272052"/>
    </source>
</evidence>
<dbReference type="PANTHER" id="PTHR30221:SF1">
    <property type="entry name" value="SMALL-CONDUCTANCE MECHANOSENSITIVE CHANNEL"/>
    <property type="match status" value="1"/>
</dbReference>
<dbReference type="Gene3D" id="1.10.287.1260">
    <property type="match status" value="1"/>
</dbReference>
<feature type="transmembrane region" description="Helical" evidence="7">
    <location>
        <begin position="70"/>
        <end position="93"/>
    </location>
</feature>
<dbReference type="Proteomes" id="UP001272052">
    <property type="component" value="Unassembled WGS sequence"/>
</dbReference>
<dbReference type="Gene3D" id="3.30.70.100">
    <property type="match status" value="1"/>
</dbReference>
<dbReference type="PANTHER" id="PTHR30221">
    <property type="entry name" value="SMALL-CONDUCTANCE MECHANOSENSITIVE CHANNEL"/>
    <property type="match status" value="1"/>
</dbReference>
<keyword evidence="4 7" id="KW-0812">Transmembrane</keyword>
<comment type="caution">
    <text evidence="10">The sequence shown here is derived from an EMBL/GenBank/DDBJ whole genome shotgun (WGS) entry which is preliminary data.</text>
</comment>
<dbReference type="Pfam" id="PF00924">
    <property type="entry name" value="MS_channel_2nd"/>
    <property type="match status" value="1"/>
</dbReference>
<reference evidence="10 11" key="1">
    <citation type="submission" date="2023-06" db="EMBL/GenBank/DDBJ databases">
        <title>Genome sequence of Methanimicrococcus sp. At1.</title>
        <authorList>
            <person name="Protasov E."/>
            <person name="Platt K."/>
            <person name="Poehlein A."/>
            <person name="Daniel R."/>
            <person name="Brune A."/>
        </authorList>
    </citation>
    <scope>NUCLEOTIDE SEQUENCE [LARGE SCALE GENOMIC DNA]</scope>
    <source>
        <strain evidence="10 11">At1</strain>
    </source>
</reference>
<organism evidence="10 11">
    <name type="scientific">Methanimicrococcus hacksteinii</name>
    <dbReference type="NCBI Taxonomy" id="3028293"/>
    <lineage>
        <taxon>Archaea</taxon>
        <taxon>Methanobacteriati</taxon>
        <taxon>Methanobacteriota</taxon>
        <taxon>Stenosarchaea group</taxon>
        <taxon>Methanomicrobia</taxon>
        <taxon>Methanosarcinales</taxon>
        <taxon>Methanosarcinaceae</taxon>
        <taxon>Methanimicrococcus</taxon>
    </lineage>
</organism>
<evidence type="ECO:0000259" key="9">
    <source>
        <dbReference type="Pfam" id="PF21082"/>
    </source>
</evidence>
<evidence type="ECO:0000256" key="4">
    <source>
        <dbReference type="ARBA" id="ARBA00022692"/>
    </source>
</evidence>
<evidence type="ECO:0000256" key="2">
    <source>
        <dbReference type="ARBA" id="ARBA00008017"/>
    </source>
</evidence>
<comment type="subcellular location">
    <subcellularLocation>
        <location evidence="1">Cell membrane</location>
        <topology evidence="1">Multi-pass membrane protein</topology>
    </subcellularLocation>
</comment>
<dbReference type="InterPro" id="IPR023408">
    <property type="entry name" value="MscS_beta-dom_sf"/>
</dbReference>
<dbReference type="InterPro" id="IPR010920">
    <property type="entry name" value="LSM_dom_sf"/>
</dbReference>
<accession>A0ABU3VQZ6</accession>
<dbReference type="InterPro" id="IPR008910">
    <property type="entry name" value="MSC_TM_helix"/>
</dbReference>
<dbReference type="RefSeq" id="WP_318785999.1">
    <property type="nucleotide sequence ID" value="NZ_JAWDKC010000019.1"/>
</dbReference>
<dbReference type="EMBL" id="JAWDKC010000019">
    <property type="protein sequence ID" value="MDV0445581.1"/>
    <property type="molecule type" value="Genomic_DNA"/>
</dbReference>
<dbReference type="SUPFAM" id="SSF50182">
    <property type="entry name" value="Sm-like ribonucleoproteins"/>
    <property type="match status" value="1"/>
</dbReference>
<dbReference type="Pfam" id="PF21082">
    <property type="entry name" value="MS_channel_3rd"/>
    <property type="match status" value="1"/>
</dbReference>
<evidence type="ECO:0000256" key="1">
    <source>
        <dbReference type="ARBA" id="ARBA00004651"/>
    </source>
</evidence>
<dbReference type="InterPro" id="IPR011014">
    <property type="entry name" value="MscS_channel_TM-2"/>
</dbReference>
<dbReference type="InterPro" id="IPR011066">
    <property type="entry name" value="MscS_channel_C_sf"/>
</dbReference>
<keyword evidence="5 7" id="KW-1133">Transmembrane helix</keyword>
<dbReference type="Pfam" id="PF05552">
    <property type="entry name" value="MS_channel_1st_1"/>
    <property type="match status" value="1"/>
</dbReference>
<evidence type="ECO:0000256" key="5">
    <source>
        <dbReference type="ARBA" id="ARBA00022989"/>
    </source>
</evidence>
<evidence type="ECO:0000256" key="3">
    <source>
        <dbReference type="ARBA" id="ARBA00022475"/>
    </source>
</evidence>
<dbReference type="InterPro" id="IPR045275">
    <property type="entry name" value="MscS_archaea/bacteria_type"/>
</dbReference>
<evidence type="ECO:0000256" key="7">
    <source>
        <dbReference type="SAM" id="Phobius"/>
    </source>
</evidence>
<keyword evidence="3" id="KW-1003">Cell membrane</keyword>
<dbReference type="SUPFAM" id="SSF82861">
    <property type="entry name" value="Mechanosensitive channel protein MscS (YggB), transmembrane region"/>
    <property type="match status" value="1"/>
</dbReference>
<comment type="similarity">
    <text evidence="2">Belongs to the MscS (TC 1.A.23) family.</text>
</comment>
<sequence length="319" mass="35977">MALLIDLNLWERFHDNVEAMIGNFVEYLPEIVFALIIFILTFIVAQFIDKKITKYSARLQKRMRVGPTKFVMLRHVIIGLVYLIGLVLIFYTIPPLQKLSTAILASVGVLGIIFGIAAQDSFGNIISGIALVFFQPFRIGDLITVGSNYGRVTDINLRQTTIKTSDDRIILIPNSVLNKETVINWTYDDTIVRWSFTIQISYDSDIDRARAIMIEEARKNPYVLSKEVLARKKGAGEDVRARVSDLANFGVNILLDFWVNDRDNAYSAEYAIRENIKKRFDNEPNVSIPLPQYVLSTGAPMDVRLNGSGPAEPEEEAAI</sequence>
<gene>
    <name evidence="10" type="primary">mscS_1</name>
    <name evidence="10" type="ORF">MmiAt1_11660</name>
</gene>
<feature type="domain" description="Mechanosensitive ion channel MscS C-terminal" evidence="9">
    <location>
        <begin position="196"/>
        <end position="282"/>
    </location>
</feature>